<dbReference type="RefSeq" id="XP_007863809.1">
    <property type="nucleotide sequence ID" value="XM_007865618.1"/>
</dbReference>
<dbReference type="KEGG" id="gtr:GLOTRDRAFT_127189"/>
<feature type="region of interest" description="Disordered" evidence="1">
    <location>
        <begin position="229"/>
        <end position="271"/>
    </location>
</feature>
<evidence type="ECO:0008006" key="6">
    <source>
        <dbReference type="Google" id="ProtNLM"/>
    </source>
</evidence>
<feature type="compositionally biased region" description="Low complexity" evidence="1">
    <location>
        <begin position="385"/>
        <end position="398"/>
    </location>
</feature>
<evidence type="ECO:0000313" key="4">
    <source>
        <dbReference type="EMBL" id="EPQ58699.1"/>
    </source>
</evidence>
<feature type="region of interest" description="Disordered" evidence="1">
    <location>
        <begin position="384"/>
        <end position="442"/>
    </location>
</feature>
<evidence type="ECO:0000256" key="3">
    <source>
        <dbReference type="SAM" id="SignalP"/>
    </source>
</evidence>
<evidence type="ECO:0000256" key="2">
    <source>
        <dbReference type="SAM" id="Phobius"/>
    </source>
</evidence>
<feature type="compositionally biased region" description="Basic and acidic residues" evidence="1">
    <location>
        <begin position="344"/>
        <end position="360"/>
    </location>
</feature>
<feature type="region of interest" description="Disordered" evidence="1">
    <location>
        <begin position="314"/>
        <end position="372"/>
    </location>
</feature>
<protein>
    <recommendedName>
        <fullName evidence="6">Mid2 domain-containing protein</fullName>
    </recommendedName>
</protein>
<dbReference type="eggNOG" id="ENOG502SKDC">
    <property type="taxonomic scope" value="Eukaryota"/>
</dbReference>
<gene>
    <name evidence="4" type="ORF">GLOTRDRAFT_127189</name>
</gene>
<feature type="chain" id="PRO_5004544671" description="Mid2 domain-containing protein" evidence="3">
    <location>
        <begin position="33"/>
        <end position="460"/>
    </location>
</feature>
<dbReference type="EMBL" id="KB469298">
    <property type="protein sequence ID" value="EPQ58699.1"/>
    <property type="molecule type" value="Genomic_DNA"/>
</dbReference>
<dbReference type="GeneID" id="19301497"/>
<feature type="compositionally biased region" description="Polar residues" evidence="1">
    <location>
        <begin position="405"/>
        <end position="414"/>
    </location>
</feature>
<keyword evidence="5" id="KW-1185">Reference proteome</keyword>
<reference evidence="4 5" key="1">
    <citation type="journal article" date="2012" name="Science">
        <title>The Paleozoic origin of enzymatic lignin decomposition reconstructed from 31 fungal genomes.</title>
        <authorList>
            <person name="Floudas D."/>
            <person name="Binder M."/>
            <person name="Riley R."/>
            <person name="Barry K."/>
            <person name="Blanchette R.A."/>
            <person name="Henrissat B."/>
            <person name="Martinez A.T."/>
            <person name="Otillar R."/>
            <person name="Spatafora J.W."/>
            <person name="Yadav J.S."/>
            <person name="Aerts A."/>
            <person name="Benoit I."/>
            <person name="Boyd A."/>
            <person name="Carlson A."/>
            <person name="Copeland A."/>
            <person name="Coutinho P.M."/>
            <person name="de Vries R.P."/>
            <person name="Ferreira P."/>
            <person name="Findley K."/>
            <person name="Foster B."/>
            <person name="Gaskell J."/>
            <person name="Glotzer D."/>
            <person name="Gorecki P."/>
            <person name="Heitman J."/>
            <person name="Hesse C."/>
            <person name="Hori C."/>
            <person name="Igarashi K."/>
            <person name="Jurgens J.A."/>
            <person name="Kallen N."/>
            <person name="Kersten P."/>
            <person name="Kohler A."/>
            <person name="Kuees U."/>
            <person name="Kumar T.K.A."/>
            <person name="Kuo A."/>
            <person name="LaButti K."/>
            <person name="Larrondo L.F."/>
            <person name="Lindquist E."/>
            <person name="Ling A."/>
            <person name="Lombard V."/>
            <person name="Lucas S."/>
            <person name="Lundell T."/>
            <person name="Martin R."/>
            <person name="McLaughlin D.J."/>
            <person name="Morgenstern I."/>
            <person name="Morin E."/>
            <person name="Murat C."/>
            <person name="Nagy L.G."/>
            <person name="Nolan M."/>
            <person name="Ohm R.A."/>
            <person name="Patyshakuliyeva A."/>
            <person name="Rokas A."/>
            <person name="Ruiz-Duenas F.J."/>
            <person name="Sabat G."/>
            <person name="Salamov A."/>
            <person name="Samejima M."/>
            <person name="Schmutz J."/>
            <person name="Slot J.C."/>
            <person name="St John F."/>
            <person name="Stenlid J."/>
            <person name="Sun H."/>
            <person name="Sun S."/>
            <person name="Syed K."/>
            <person name="Tsang A."/>
            <person name="Wiebenga A."/>
            <person name="Young D."/>
            <person name="Pisabarro A."/>
            <person name="Eastwood D.C."/>
            <person name="Martin F."/>
            <person name="Cullen D."/>
            <person name="Grigoriev I.V."/>
            <person name="Hibbett D.S."/>
        </authorList>
    </citation>
    <scope>NUCLEOTIDE SEQUENCE [LARGE SCALE GENOMIC DNA]</scope>
    <source>
        <strain evidence="4 5">ATCC 11539</strain>
    </source>
</reference>
<feature type="signal peptide" evidence="3">
    <location>
        <begin position="1"/>
        <end position="32"/>
    </location>
</feature>
<dbReference type="Proteomes" id="UP000030669">
    <property type="component" value="Unassembled WGS sequence"/>
</dbReference>
<feature type="compositionally biased region" description="Low complexity" evidence="1">
    <location>
        <begin position="250"/>
        <end position="271"/>
    </location>
</feature>
<dbReference type="AlphaFoldDB" id="S7RZ30"/>
<evidence type="ECO:0000313" key="5">
    <source>
        <dbReference type="Proteomes" id="UP000030669"/>
    </source>
</evidence>
<dbReference type="HOGENOM" id="CLU_594543_0_0_1"/>
<keyword evidence="2" id="KW-0812">Transmembrane</keyword>
<feature type="transmembrane region" description="Helical" evidence="2">
    <location>
        <begin position="284"/>
        <end position="306"/>
    </location>
</feature>
<keyword evidence="2" id="KW-0472">Membrane</keyword>
<dbReference type="OrthoDB" id="2591431at2759"/>
<dbReference type="STRING" id="670483.S7RZ30"/>
<keyword evidence="2" id="KW-1133">Transmembrane helix</keyword>
<name>S7RZ30_GLOTA</name>
<organism evidence="4 5">
    <name type="scientific">Gloeophyllum trabeum (strain ATCC 11539 / FP-39264 / Madison 617)</name>
    <name type="common">Brown rot fungus</name>
    <dbReference type="NCBI Taxonomy" id="670483"/>
    <lineage>
        <taxon>Eukaryota</taxon>
        <taxon>Fungi</taxon>
        <taxon>Dikarya</taxon>
        <taxon>Basidiomycota</taxon>
        <taxon>Agaricomycotina</taxon>
        <taxon>Agaricomycetes</taxon>
        <taxon>Gloeophyllales</taxon>
        <taxon>Gloeophyllaceae</taxon>
        <taxon>Gloeophyllum</taxon>
    </lineage>
</organism>
<accession>S7RZ30</accession>
<keyword evidence="3" id="KW-0732">Signal</keyword>
<sequence>MDGSSSKLGRMNIFLGVAVTLWIIFSAPFCEAVTITYSPPTECDIMNISWTGGQPPFVLNFITVYGAQSLQQLPSSAFTGSEGFYETRIPYPSGTLLLFILQDATGFPDGGTSDVISVGANVDGTTCYPTADTPNFDFKTDSYIQQCQPFNFFGYNDGTSQPITIIGMIPGAQVFTLTPPMGSTSFEWTASLPGSTTVLFTMVDAAGHRGAVTQLMTVEETSNTACLSGPSAVLSPTPTGKGIGPPCPSPTSTRPSWTSSSPYTSTTPSASASATHRSLTAGEIAGISVASAFGTLLLLGCVVLPISRRLSRKRKAIDPPPPKPPKVMTVEKVDIGKTEIGNVEDNRAEPNPDPVNRKTDPPPQDPWPGRNVNMVYIQNAPPQANWENKNTLNNWNPPKSRKTSVRTPSVSSQSDKVDPQPSPLPPPKCPSVPSCKNEPVITSTCPPFIKDMSGTWSPGL</sequence>
<proteinExistence type="predicted"/>
<evidence type="ECO:0000256" key="1">
    <source>
        <dbReference type="SAM" id="MobiDB-lite"/>
    </source>
</evidence>
<feature type="compositionally biased region" description="Pro residues" evidence="1">
    <location>
        <begin position="420"/>
        <end position="430"/>
    </location>
</feature>